<dbReference type="AlphaFoldDB" id="A0A0C9WVH3"/>
<evidence type="ECO:0000313" key="2">
    <source>
        <dbReference type="EMBL" id="KIJ96460.1"/>
    </source>
</evidence>
<dbReference type="Proteomes" id="UP000054477">
    <property type="component" value="Unassembled WGS sequence"/>
</dbReference>
<reference evidence="3" key="2">
    <citation type="submission" date="2015-01" db="EMBL/GenBank/DDBJ databases">
        <title>Evolutionary Origins and Diversification of the Mycorrhizal Mutualists.</title>
        <authorList>
            <consortium name="DOE Joint Genome Institute"/>
            <consortium name="Mycorrhizal Genomics Consortium"/>
            <person name="Kohler A."/>
            <person name="Kuo A."/>
            <person name="Nagy L.G."/>
            <person name="Floudas D."/>
            <person name="Copeland A."/>
            <person name="Barry K.W."/>
            <person name="Cichocki N."/>
            <person name="Veneault-Fourrey C."/>
            <person name="LaButti K."/>
            <person name="Lindquist E.A."/>
            <person name="Lipzen A."/>
            <person name="Lundell T."/>
            <person name="Morin E."/>
            <person name="Murat C."/>
            <person name="Riley R."/>
            <person name="Ohm R."/>
            <person name="Sun H."/>
            <person name="Tunlid A."/>
            <person name="Henrissat B."/>
            <person name="Grigoriev I.V."/>
            <person name="Hibbett D.S."/>
            <person name="Martin F."/>
        </authorList>
    </citation>
    <scope>NUCLEOTIDE SEQUENCE [LARGE SCALE GENOMIC DNA]</scope>
    <source>
        <strain evidence="3">LaAM-08-1</strain>
    </source>
</reference>
<organism evidence="2 3">
    <name type="scientific">Laccaria amethystina LaAM-08-1</name>
    <dbReference type="NCBI Taxonomy" id="1095629"/>
    <lineage>
        <taxon>Eukaryota</taxon>
        <taxon>Fungi</taxon>
        <taxon>Dikarya</taxon>
        <taxon>Basidiomycota</taxon>
        <taxon>Agaricomycotina</taxon>
        <taxon>Agaricomycetes</taxon>
        <taxon>Agaricomycetidae</taxon>
        <taxon>Agaricales</taxon>
        <taxon>Agaricineae</taxon>
        <taxon>Hydnangiaceae</taxon>
        <taxon>Laccaria</taxon>
    </lineage>
</organism>
<sequence length="143" mass="16563">PVLTGQDRFILTVFCGLGPVWLRSFSSHEAGLPNTIQEQHLFWEHNTTNELHEQIMITNKKNKLRISKGGLQLCMLILMICAVWTTSHPFTTIMEILHNDHSKHLLHLVHFKLQFQFLFYLPRAGFTFGTNSQPDFIASDIFQ</sequence>
<evidence type="ECO:0000313" key="3">
    <source>
        <dbReference type="Proteomes" id="UP000054477"/>
    </source>
</evidence>
<gene>
    <name evidence="2" type="ORF">K443DRAFT_107254</name>
</gene>
<proteinExistence type="predicted"/>
<keyword evidence="1" id="KW-0472">Membrane</keyword>
<feature type="transmembrane region" description="Helical" evidence="1">
    <location>
        <begin position="69"/>
        <end position="87"/>
    </location>
</feature>
<keyword evidence="1" id="KW-1133">Transmembrane helix</keyword>
<dbReference type="HOGENOM" id="CLU_1810744_0_0_1"/>
<keyword evidence="3" id="KW-1185">Reference proteome</keyword>
<accession>A0A0C9WVH3</accession>
<dbReference type="EMBL" id="KN838720">
    <property type="protein sequence ID" value="KIJ96460.1"/>
    <property type="molecule type" value="Genomic_DNA"/>
</dbReference>
<protein>
    <submittedName>
        <fullName evidence="2">Uncharacterized protein</fullName>
    </submittedName>
</protein>
<reference evidence="2 3" key="1">
    <citation type="submission" date="2014-04" db="EMBL/GenBank/DDBJ databases">
        <authorList>
            <consortium name="DOE Joint Genome Institute"/>
            <person name="Kuo A."/>
            <person name="Kohler A."/>
            <person name="Nagy L.G."/>
            <person name="Floudas D."/>
            <person name="Copeland A."/>
            <person name="Barry K.W."/>
            <person name="Cichocki N."/>
            <person name="Veneault-Fourrey C."/>
            <person name="LaButti K."/>
            <person name="Lindquist E.A."/>
            <person name="Lipzen A."/>
            <person name="Lundell T."/>
            <person name="Morin E."/>
            <person name="Murat C."/>
            <person name="Sun H."/>
            <person name="Tunlid A."/>
            <person name="Henrissat B."/>
            <person name="Grigoriev I.V."/>
            <person name="Hibbett D.S."/>
            <person name="Martin F."/>
            <person name="Nordberg H.P."/>
            <person name="Cantor M.N."/>
            <person name="Hua S.X."/>
        </authorList>
    </citation>
    <scope>NUCLEOTIDE SEQUENCE [LARGE SCALE GENOMIC DNA]</scope>
    <source>
        <strain evidence="2 3">LaAM-08-1</strain>
    </source>
</reference>
<evidence type="ECO:0000256" key="1">
    <source>
        <dbReference type="SAM" id="Phobius"/>
    </source>
</evidence>
<feature type="non-terminal residue" evidence="2">
    <location>
        <position position="143"/>
    </location>
</feature>
<name>A0A0C9WVH3_9AGAR</name>
<keyword evidence="1" id="KW-0812">Transmembrane</keyword>